<dbReference type="AlphaFoldDB" id="A0AAN9VJB9"/>
<keyword evidence="4" id="KW-1185">Reference proteome</keyword>
<feature type="compositionally biased region" description="Low complexity" evidence="2">
    <location>
        <begin position="23"/>
        <end position="38"/>
    </location>
</feature>
<gene>
    <name evidence="3" type="ORF">R5R35_006189</name>
</gene>
<feature type="compositionally biased region" description="Polar residues" evidence="2">
    <location>
        <begin position="11"/>
        <end position="22"/>
    </location>
</feature>
<evidence type="ECO:0000256" key="2">
    <source>
        <dbReference type="SAM" id="MobiDB-lite"/>
    </source>
</evidence>
<name>A0AAN9VJB9_9ORTH</name>
<evidence type="ECO:0000256" key="1">
    <source>
        <dbReference type="ARBA" id="ARBA00006725"/>
    </source>
</evidence>
<dbReference type="InterPro" id="IPR026716">
    <property type="entry name" value="PBIR1/2/3"/>
</dbReference>
<protein>
    <recommendedName>
        <fullName evidence="5">Protein FAM122A</fullName>
    </recommendedName>
</protein>
<comment type="similarity">
    <text evidence="1">Belongs to the FAM122 family.</text>
</comment>
<dbReference type="PANTHER" id="PTHR22227:SF6">
    <property type="entry name" value="FAMILY WITH SEQUENCE SIMILARITY 122B ISOFORM X1"/>
    <property type="match status" value="1"/>
</dbReference>
<feature type="compositionally biased region" description="Polar residues" evidence="2">
    <location>
        <begin position="240"/>
        <end position="250"/>
    </location>
</feature>
<accession>A0AAN9VJB9</accession>
<feature type="region of interest" description="Disordered" evidence="2">
    <location>
        <begin position="53"/>
        <end position="74"/>
    </location>
</feature>
<comment type="caution">
    <text evidence="3">The sequence shown here is derived from an EMBL/GenBank/DDBJ whole genome shotgun (WGS) entry which is preliminary data.</text>
</comment>
<dbReference type="EMBL" id="JAZDUA010000224">
    <property type="protein sequence ID" value="KAK7863662.1"/>
    <property type="molecule type" value="Genomic_DNA"/>
</dbReference>
<feature type="compositionally biased region" description="Low complexity" evidence="2">
    <location>
        <begin position="228"/>
        <end position="239"/>
    </location>
</feature>
<proteinExistence type="inferred from homology"/>
<feature type="compositionally biased region" description="Polar residues" evidence="2">
    <location>
        <begin position="162"/>
        <end position="181"/>
    </location>
</feature>
<dbReference type="PANTHER" id="PTHR22227">
    <property type="entry name" value="FAMILY WITH SEQUENCE SIMILARITY 122B ISOFORM X1"/>
    <property type="match status" value="1"/>
</dbReference>
<evidence type="ECO:0008006" key="5">
    <source>
        <dbReference type="Google" id="ProtNLM"/>
    </source>
</evidence>
<evidence type="ECO:0000313" key="3">
    <source>
        <dbReference type="EMBL" id="KAK7863662.1"/>
    </source>
</evidence>
<feature type="region of interest" description="Disordered" evidence="2">
    <location>
        <begin position="226"/>
        <end position="293"/>
    </location>
</feature>
<dbReference type="Proteomes" id="UP001378592">
    <property type="component" value="Unassembled WGS sequence"/>
</dbReference>
<reference evidence="3 4" key="1">
    <citation type="submission" date="2024-03" db="EMBL/GenBank/DDBJ databases">
        <title>The genome assembly and annotation of the cricket Gryllus longicercus Weissman &amp; Gray.</title>
        <authorList>
            <person name="Szrajer S."/>
            <person name="Gray D."/>
            <person name="Ylla G."/>
        </authorList>
    </citation>
    <scope>NUCLEOTIDE SEQUENCE [LARGE SCALE GENOMIC DNA]</scope>
    <source>
        <strain evidence="3">DAG 2021-001</strain>
        <tissue evidence="3">Whole body minus gut</tissue>
    </source>
</reference>
<organism evidence="3 4">
    <name type="scientific">Gryllus longicercus</name>
    <dbReference type="NCBI Taxonomy" id="2509291"/>
    <lineage>
        <taxon>Eukaryota</taxon>
        <taxon>Metazoa</taxon>
        <taxon>Ecdysozoa</taxon>
        <taxon>Arthropoda</taxon>
        <taxon>Hexapoda</taxon>
        <taxon>Insecta</taxon>
        <taxon>Pterygota</taxon>
        <taxon>Neoptera</taxon>
        <taxon>Polyneoptera</taxon>
        <taxon>Orthoptera</taxon>
        <taxon>Ensifera</taxon>
        <taxon>Gryllidea</taxon>
        <taxon>Grylloidea</taxon>
        <taxon>Gryllidae</taxon>
        <taxon>Gryllinae</taxon>
        <taxon>Gryllus</taxon>
    </lineage>
</organism>
<sequence length="293" mass="31275">MDVDSPVGLKRSSSAPMINELNTTMTTASTSSSTRDSSPFNIFPAQTRTRRFSASFSPVHSPSGPGPRLTPRVSQLKQEECVDVVGREAAHERELHTAMQMSQSWEDLALVGNSPTPRKADMAERTNRGVCDFLQLTLPQGPPVCSSPSPTRLGRQGLPMNWKSTLSPSPTRTFTRRSQSPIAMRPSSLGPVKRKCEMDEDKGEPYMPPAKRLSCSGLLVAHAGRPDAAASPLPGSLSSVGTPDSLSSADSPGFTFRPVDSPSPGRGVPAGPTDEPMNEEPPLETGKTRPGLS</sequence>
<feature type="region of interest" description="Disordered" evidence="2">
    <location>
        <begin position="1"/>
        <end position="41"/>
    </location>
</feature>
<evidence type="ECO:0000313" key="4">
    <source>
        <dbReference type="Proteomes" id="UP001378592"/>
    </source>
</evidence>
<dbReference type="GO" id="GO:0004865">
    <property type="term" value="F:protein serine/threonine phosphatase inhibitor activity"/>
    <property type="evidence" value="ECO:0007669"/>
    <property type="project" value="InterPro"/>
</dbReference>
<feature type="region of interest" description="Disordered" evidence="2">
    <location>
        <begin position="142"/>
        <end position="211"/>
    </location>
</feature>